<dbReference type="PANTHER" id="PTHR35797">
    <property type="entry name" value="PROTEASE-RELATED"/>
    <property type="match status" value="1"/>
</dbReference>
<evidence type="ECO:0000256" key="1">
    <source>
        <dbReference type="SAM" id="Phobius"/>
    </source>
</evidence>
<keyword evidence="1" id="KW-1133">Transmembrane helix</keyword>
<protein>
    <recommendedName>
        <fullName evidence="2">CAAX prenyl protease 2/Lysostaphin resistance protein A-like domain-containing protein</fullName>
    </recommendedName>
</protein>
<feature type="transmembrane region" description="Helical" evidence="1">
    <location>
        <begin position="82"/>
        <end position="105"/>
    </location>
</feature>
<comment type="caution">
    <text evidence="3">The sequence shown here is derived from an EMBL/GenBank/DDBJ whole genome shotgun (WGS) entry which is preliminary data.</text>
</comment>
<dbReference type="Proteomes" id="UP001500051">
    <property type="component" value="Unassembled WGS sequence"/>
</dbReference>
<feature type="transmembrane region" description="Helical" evidence="1">
    <location>
        <begin position="217"/>
        <end position="239"/>
    </location>
</feature>
<keyword evidence="1" id="KW-0812">Transmembrane</keyword>
<evidence type="ECO:0000313" key="4">
    <source>
        <dbReference type="Proteomes" id="UP001500051"/>
    </source>
</evidence>
<feature type="transmembrane region" description="Helical" evidence="1">
    <location>
        <begin position="245"/>
        <end position="269"/>
    </location>
</feature>
<keyword evidence="1" id="KW-0472">Membrane</keyword>
<gene>
    <name evidence="3" type="ORF">GCM10022204_07110</name>
</gene>
<organism evidence="3 4">
    <name type="scientific">Microlunatus aurantiacus</name>
    <dbReference type="NCBI Taxonomy" id="446786"/>
    <lineage>
        <taxon>Bacteria</taxon>
        <taxon>Bacillati</taxon>
        <taxon>Actinomycetota</taxon>
        <taxon>Actinomycetes</taxon>
        <taxon>Propionibacteriales</taxon>
        <taxon>Propionibacteriaceae</taxon>
        <taxon>Microlunatus</taxon>
    </lineage>
</organism>
<feature type="transmembrane region" description="Helical" evidence="1">
    <location>
        <begin position="189"/>
        <end position="210"/>
    </location>
</feature>
<sequence length="297" mass="31328">MIILRRLTPRSAPLREILAFLLVVFGLATGLAVGLPHAHLNVPASALLPTVAVTILTFTLFPRGTRRDLWRSFRLRRAGLRSWGWALGVPILLCGAAFGAALLVGAGHLQTIPFTGAALGTFASATAANVVIMMVLLMGEEIGWRGFLLPRVQQLTTRRRAAVLTGFAHGCFHLPLILIATTYDADGSRWIVAPVAVLTITAAGVFYAWLKDRSGSVWPAGIGHTFANLSFDWGFAVVASTTPASLAYVAGETGVATLGAVVVAAIVLLTNAKVWKADRVGDPALAGEASTVVTAER</sequence>
<evidence type="ECO:0000259" key="2">
    <source>
        <dbReference type="Pfam" id="PF02517"/>
    </source>
</evidence>
<feature type="transmembrane region" description="Helical" evidence="1">
    <location>
        <begin position="117"/>
        <end position="139"/>
    </location>
</feature>
<evidence type="ECO:0000313" key="3">
    <source>
        <dbReference type="EMBL" id="GAA3693942.1"/>
    </source>
</evidence>
<dbReference type="RefSeq" id="WP_344810892.1">
    <property type="nucleotide sequence ID" value="NZ_BAAAYX010000002.1"/>
</dbReference>
<dbReference type="Pfam" id="PF02517">
    <property type="entry name" value="Rce1-like"/>
    <property type="match status" value="1"/>
</dbReference>
<dbReference type="InterPro" id="IPR042150">
    <property type="entry name" value="MmRce1-like"/>
</dbReference>
<dbReference type="EMBL" id="BAAAYX010000002">
    <property type="protein sequence ID" value="GAA3693942.1"/>
    <property type="molecule type" value="Genomic_DNA"/>
</dbReference>
<feature type="domain" description="CAAX prenyl protease 2/Lysostaphin resistance protein A-like" evidence="2">
    <location>
        <begin position="130"/>
        <end position="229"/>
    </location>
</feature>
<dbReference type="PANTHER" id="PTHR35797:SF1">
    <property type="entry name" value="PROTEASE"/>
    <property type="match status" value="1"/>
</dbReference>
<proteinExistence type="predicted"/>
<reference evidence="4" key="1">
    <citation type="journal article" date="2019" name="Int. J. Syst. Evol. Microbiol.">
        <title>The Global Catalogue of Microorganisms (GCM) 10K type strain sequencing project: providing services to taxonomists for standard genome sequencing and annotation.</title>
        <authorList>
            <consortium name="The Broad Institute Genomics Platform"/>
            <consortium name="The Broad Institute Genome Sequencing Center for Infectious Disease"/>
            <person name="Wu L."/>
            <person name="Ma J."/>
        </authorList>
    </citation>
    <scope>NUCLEOTIDE SEQUENCE [LARGE SCALE GENOMIC DNA]</scope>
    <source>
        <strain evidence="4">JCM 16548</strain>
    </source>
</reference>
<feature type="transmembrane region" description="Helical" evidence="1">
    <location>
        <begin position="160"/>
        <end position="183"/>
    </location>
</feature>
<accession>A0ABP7CS53</accession>
<keyword evidence="4" id="KW-1185">Reference proteome</keyword>
<name>A0ABP7CS53_9ACTN</name>
<dbReference type="InterPro" id="IPR003675">
    <property type="entry name" value="Rce1/LyrA-like_dom"/>
</dbReference>
<feature type="transmembrane region" description="Helical" evidence="1">
    <location>
        <begin position="42"/>
        <end position="61"/>
    </location>
</feature>